<feature type="region of interest" description="Disordered" evidence="1">
    <location>
        <begin position="1"/>
        <end position="24"/>
    </location>
</feature>
<gene>
    <name evidence="2" type="ORF">RRG08_064345</name>
</gene>
<dbReference type="Proteomes" id="UP001283361">
    <property type="component" value="Unassembled WGS sequence"/>
</dbReference>
<evidence type="ECO:0000256" key="1">
    <source>
        <dbReference type="SAM" id="MobiDB-lite"/>
    </source>
</evidence>
<reference evidence="2" key="1">
    <citation type="journal article" date="2023" name="G3 (Bethesda)">
        <title>A reference genome for the long-term kleptoplast-retaining sea slug Elysia crispata morphotype clarki.</title>
        <authorList>
            <person name="Eastman K.E."/>
            <person name="Pendleton A.L."/>
            <person name="Shaikh M.A."/>
            <person name="Suttiyut T."/>
            <person name="Ogas R."/>
            <person name="Tomko P."/>
            <person name="Gavelis G."/>
            <person name="Widhalm J.R."/>
            <person name="Wisecaver J.H."/>
        </authorList>
    </citation>
    <scope>NUCLEOTIDE SEQUENCE</scope>
    <source>
        <strain evidence="2">ECLA1</strain>
    </source>
</reference>
<sequence length="91" mass="9798">MRQPVVHRPSIRPRQASPTARVHSRWWRRSAAKDPVLATPEIFQGFTTAAAEDVTSGLDAVVDGTAAALGVVVWQTCSVLKWSSYLPAGGV</sequence>
<dbReference type="EMBL" id="JAWDGP010003628">
    <property type="protein sequence ID" value="KAK3772336.1"/>
    <property type="molecule type" value="Genomic_DNA"/>
</dbReference>
<accession>A0AAE1DIY5</accession>
<organism evidence="2 3">
    <name type="scientific">Elysia crispata</name>
    <name type="common">lettuce slug</name>
    <dbReference type="NCBI Taxonomy" id="231223"/>
    <lineage>
        <taxon>Eukaryota</taxon>
        <taxon>Metazoa</taxon>
        <taxon>Spiralia</taxon>
        <taxon>Lophotrochozoa</taxon>
        <taxon>Mollusca</taxon>
        <taxon>Gastropoda</taxon>
        <taxon>Heterobranchia</taxon>
        <taxon>Euthyneura</taxon>
        <taxon>Panpulmonata</taxon>
        <taxon>Sacoglossa</taxon>
        <taxon>Placobranchoidea</taxon>
        <taxon>Plakobranchidae</taxon>
        <taxon>Elysia</taxon>
    </lineage>
</organism>
<keyword evidence="3" id="KW-1185">Reference proteome</keyword>
<dbReference type="AlphaFoldDB" id="A0AAE1DIY5"/>
<evidence type="ECO:0000313" key="3">
    <source>
        <dbReference type="Proteomes" id="UP001283361"/>
    </source>
</evidence>
<evidence type="ECO:0000313" key="2">
    <source>
        <dbReference type="EMBL" id="KAK3772336.1"/>
    </source>
</evidence>
<comment type="caution">
    <text evidence="2">The sequence shown here is derived from an EMBL/GenBank/DDBJ whole genome shotgun (WGS) entry which is preliminary data.</text>
</comment>
<name>A0AAE1DIY5_9GAST</name>
<proteinExistence type="predicted"/>
<protein>
    <submittedName>
        <fullName evidence="2">Uncharacterized protein</fullName>
    </submittedName>
</protein>